<feature type="region of interest" description="Disordered" evidence="7">
    <location>
        <begin position="1"/>
        <end position="20"/>
    </location>
</feature>
<evidence type="ECO:0000256" key="8">
    <source>
        <dbReference type="SAM" id="Phobius"/>
    </source>
</evidence>
<keyword evidence="5" id="KW-0157">Chromophore</keyword>
<dbReference type="GO" id="GO:0009881">
    <property type="term" value="F:photoreceptor activity"/>
    <property type="evidence" value="ECO:0007669"/>
    <property type="project" value="UniProtKB-KW"/>
</dbReference>
<comment type="caution">
    <text evidence="10">The sequence shown here is derived from an EMBL/GenBank/DDBJ whole genome shotgun (WGS) entry which is preliminary data.</text>
</comment>
<dbReference type="NCBIfam" id="TIGR00229">
    <property type="entry name" value="sensory_box"/>
    <property type="match status" value="2"/>
</dbReference>
<keyword evidence="3" id="KW-0285">Flavoprotein</keyword>
<dbReference type="SMART" id="SM00086">
    <property type="entry name" value="PAC"/>
    <property type="match status" value="2"/>
</dbReference>
<protein>
    <recommendedName>
        <fullName evidence="9">PAS domain-containing protein</fullName>
    </recommendedName>
</protein>
<dbReference type="GO" id="GO:0005634">
    <property type="term" value="C:nucleus"/>
    <property type="evidence" value="ECO:0007669"/>
    <property type="project" value="TreeGrafter"/>
</dbReference>
<dbReference type="SMART" id="SM00091">
    <property type="entry name" value="PAS"/>
    <property type="match status" value="2"/>
</dbReference>
<evidence type="ECO:0000259" key="9">
    <source>
        <dbReference type="PROSITE" id="PS50112"/>
    </source>
</evidence>
<keyword evidence="8" id="KW-1133">Transmembrane helix</keyword>
<proteinExistence type="predicted"/>
<dbReference type="InterPro" id="IPR001610">
    <property type="entry name" value="PAC"/>
</dbReference>
<keyword evidence="1" id="KW-0600">Photoreceptor protein</keyword>
<keyword evidence="8" id="KW-0812">Transmembrane</keyword>
<dbReference type="FunFam" id="3.30.450.20:FF:000080">
    <property type="entry name" value="protein TWIN LOV 1"/>
    <property type="match status" value="1"/>
</dbReference>
<dbReference type="Proteomes" id="UP000467840">
    <property type="component" value="Chromosome 4"/>
</dbReference>
<evidence type="ECO:0000256" key="3">
    <source>
        <dbReference type="ARBA" id="ARBA00022630"/>
    </source>
</evidence>
<evidence type="ECO:0000256" key="1">
    <source>
        <dbReference type="ARBA" id="ARBA00022543"/>
    </source>
</evidence>
<feature type="compositionally biased region" description="Polar residues" evidence="7">
    <location>
        <begin position="11"/>
        <end position="20"/>
    </location>
</feature>
<name>A0A6A6LQT3_HEVBR</name>
<dbReference type="Pfam" id="PF13426">
    <property type="entry name" value="PAS_9"/>
    <property type="match status" value="2"/>
</dbReference>
<evidence type="ECO:0000256" key="7">
    <source>
        <dbReference type="SAM" id="MobiDB-lite"/>
    </source>
</evidence>
<feature type="transmembrane region" description="Helical" evidence="8">
    <location>
        <begin position="399"/>
        <end position="422"/>
    </location>
</feature>
<dbReference type="EMBL" id="JAAGAX010000010">
    <property type="protein sequence ID" value="KAF2302416.1"/>
    <property type="molecule type" value="Genomic_DNA"/>
</dbReference>
<evidence type="ECO:0000313" key="10">
    <source>
        <dbReference type="EMBL" id="KAF2302416.1"/>
    </source>
</evidence>
<keyword evidence="11" id="KW-1185">Reference proteome</keyword>
<feature type="domain" description="PAS" evidence="9">
    <location>
        <begin position="505"/>
        <end position="551"/>
    </location>
</feature>
<evidence type="ECO:0000256" key="2">
    <source>
        <dbReference type="ARBA" id="ARBA00022606"/>
    </source>
</evidence>
<dbReference type="AlphaFoldDB" id="A0A6A6LQT3"/>
<gene>
    <name evidence="10" type="ORF">GH714_036250</name>
</gene>
<dbReference type="PANTHER" id="PTHR47429">
    <property type="entry name" value="PROTEIN TWIN LOV 1"/>
    <property type="match status" value="1"/>
</dbReference>
<keyword evidence="6" id="KW-0675">Receptor</keyword>
<dbReference type="InterPro" id="IPR035965">
    <property type="entry name" value="PAS-like_dom_sf"/>
</dbReference>
<sequence length="633" mass="71067">MNKPQKKTKGPDQNPNQSQEWETMARAWLSAFPEAKAVSTTEVEAWIDSNCGSSPADLQSMPRADLIDRLLAIQNYMRLPNQATKMIQVDLPHVRFQRTDQWLPVYSWLESLDKDEVVKSKDISDWLTENPEVKEQLCSKHARYHLMHYIKKCHMKILKRRERKKGLQQTDKTTSPKVHKIVDTKELSSLPTVPHGIGADLQSKDTQFQRGPIQMDSYLALIEQSFNTSYSIWAREALDELPECFTITDPCISGHPIIFASSAFLKMSGYSKDEVIGRNGRIFQGPETNRRSVMEIREAIREERALQISLLNYRKDGTPFWMLFHISPVFAKEDGRVIHFVAVQVPILSRQRLNGLSLSEEGSGFKEIVFGSCRREVCSMDMCRVSALDSDSRGLYFKLLVGFILNLSFLLVIGAFFGLMGLSVTGLNTEEPCEASEAEKRRAASAINNILSVLTQYSESTGKLVCGKRCSSPGATLISSSLNISLGRIKQSFVLTDPHLPDMPIVYASDAFLKLTGYARDEVLGRNCRFLSGVETDSSVLEKIRESIQAEQACTVRILNYRKNKSTFWNLLHISPVRNATGKIAYYVGVQIEEGFQSQESHGLNPEMRQLSCVGAVRVAVRSTSIGAGSSKS</sequence>
<organism evidence="10 11">
    <name type="scientific">Hevea brasiliensis</name>
    <name type="common">Para rubber tree</name>
    <name type="synonym">Siphonia brasiliensis</name>
    <dbReference type="NCBI Taxonomy" id="3981"/>
    <lineage>
        <taxon>Eukaryota</taxon>
        <taxon>Viridiplantae</taxon>
        <taxon>Streptophyta</taxon>
        <taxon>Embryophyta</taxon>
        <taxon>Tracheophyta</taxon>
        <taxon>Spermatophyta</taxon>
        <taxon>Magnoliopsida</taxon>
        <taxon>eudicotyledons</taxon>
        <taxon>Gunneridae</taxon>
        <taxon>Pentapetalae</taxon>
        <taxon>rosids</taxon>
        <taxon>fabids</taxon>
        <taxon>Malpighiales</taxon>
        <taxon>Euphorbiaceae</taxon>
        <taxon>Crotonoideae</taxon>
        <taxon>Micrandreae</taxon>
        <taxon>Hevea</taxon>
    </lineage>
</organism>
<dbReference type="FunFam" id="3.30.450.20:FF:000100">
    <property type="entry name" value="Protein TWIN LOV 1"/>
    <property type="match status" value="1"/>
</dbReference>
<keyword evidence="2" id="KW-0716">Sensory transduction</keyword>
<dbReference type="PROSITE" id="PS50112">
    <property type="entry name" value="PAS"/>
    <property type="match status" value="2"/>
</dbReference>
<dbReference type="InterPro" id="IPR000014">
    <property type="entry name" value="PAS"/>
</dbReference>
<reference evidence="10 11" key="1">
    <citation type="journal article" date="2020" name="Mol. Plant">
        <title>The Chromosome-Based Rubber Tree Genome Provides New Insights into Spurge Genome Evolution and Rubber Biosynthesis.</title>
        <authorList>
            <person name="Liu J."/>
            <person name="Shi C."/>
            <person name="Shi C.C."/>
            <person name="Li W."/>
            <person name="Zhang Q.J."/>
            <person name="Zhang Y."/>
            <person name="Li K."/>
            <person name="Lu H.F."/>
            <person name="Shi C."/>
            <person name="Zhu S.T."/>
            <person name="Xiao Z.Y."/>
            <person name="Nan H."/>
            <person name="Yue Y."/>
            <person name="Zhu X.G."/>
            <person name="Wu Y."/>
            <person name="Hong X.N."/>
            <person name="Fan G.Y."/>
            <person name="Tong Y."/>
            <person name="Zhang D."/>
            <person name="Mao C.L."/>
            <person name="Liu Y.L."/>
            <person name="Hao S.J."/>
            <person name="Liu W.Q."/>
            <person name="Lv M.Q."/>
            <person name="Zhang H.B."/>
            <person name="Liu Y."/>
            <person name="Hu-Tang G.R."/>
            <person name="Wang J.P."/>
            <person name="Wang J.H."/>
            <person name="Sun Y.H."/>
            <person name="Ni S.B."/>
            <person name="Chen W.B."/>
            <person name="Zhang X.C."/>
            <person name="Jiao Y.N."/>
            <person name="Eichler E.E."/>
            <person name="Li G.H."/>
            <person name="Liu X."/>
            <person name="Gao L.Z."/>
        </authorList>
    </citation>
    <scope>NUCLEOTIDE SEQUENCE [LARGE SCALE GENOMIC DNA]</scope>
    <source>
        <strain evidence="11">cv. GT1</strain>
        <tissue evidence="10">Leaf</tissue>
    </source>
</reference>
<feature type="domain" description="PAS" evidence="9">
    <location>
        <begin position="253"/>
        <end position="303"/>
    </location>
</feature>
<accession>A0A6A6LQT3</accession>
<evidence type="ECO:0000256" key="6">
    <source>
        <dbReference type="ARBA" id="ARBA00023170"/>
    </source>
</evidence>
<evidence type="ECO:0000256" key="5">
    <source>
        <dbReference type="ARBA" id="ARBA00022991"/>
    </source>
</evidence>
<keyword evidence="4" id="KW-0288">FMN</keyword>
<dbReference type="SUPFAM" id="SSF55785">
    <property type="entry name" value="PYP-like sensor domain (PAS domain)"/>
    <property type="match status" value="2"/>
</dbReference>
<dbReference type="Gene3D" id="3.30.450.20">
    <property type="entry name" value="PAS domain"/>
    <property type="match status" value="2"/>
</dbReference>
<dbReference type="GO" id="GO:0009637">
    <property type="term" value="P:response to blue light"/>
    <property type="evidence" value="ECO:0007669"/>
    <property type="project" value="UniProtKB-ARBA"/>
</dbReference>
<evidence type="ECO:0000256" key="4">
    <source>
        <dbReference type="ARBA" id="ARBA00022643"/>
    </source>
</evidence>
<evidence type="ECO:0000313" key="11">
    <source>
        <dbReference type="Proteomes" id="UP000467840"/>
    </source>
</evidence>
<keyword evidence="8" id="KW-0472">Membrane</keyword>
<dbReference type="PANTHER" id="PTHR47429:SF2">
    <property type="entry name" value="PROTEIN TWIN LOV 1"/>
    <property type="match status" value="1"/>
</dbReference>
<dbReference type="CDD" id="cd00130">
    <property type="entry name" value="PAS"/>
    <property type="match status" value="2"/>
</dbReference>